<evidence type="ECO:0000313" key="18">
    <source>
        <dbReference type="Proteomes" id="UP001161389"/>
    </source>
</evidence>
<dbReference type="CDD" id="cd02064">
    <property type="entry name" value="FAD_synthetase_N"/>
    <property type="match status" value="1"/>
</dbReference>
<evidence type="ECO:0000256" key="4">
    <source>
        <dbReference type="ARBA" id="ARBA00022630"/>
    </source>
</evidence>
<dbReference type="GO" id="GO:0009231">
    <property type="term" value="P:riboflavin biosynthetic process"/>
    <property type="evidence" value="ECO:0007669"/>
    <property type="project" value="InterPro"/>
</dbReference>
<evidence type="ECO:0000256" key="7">
    <source>
        <dbReference type="ARBA" id="ARBA00022695"/>
    </source>
</evidence>
<keyword evidence="10 15" id="KW-0274">FAD</keyword>
<accession>A0AA37W9R0</accession>
<dbReference type="InterPro" id="IPR015864">
    <property type="entry name" value="FAD_synthase"/>
</dbReference>
<dbReference type="GO" id="GO:0008531">
    <property type="term" value="F:riboflavin kinase activity"/>
    <property type="evidence" value="ECO:0007669"/>
    <property type="project" value="UniProtKB-UniRule"/>
</dbReference>
<keyword evidence="12" id="KW-0511">Multifunctional enzyme</keyword>
<dbReference type="NCBIfam" id="TIGR00083">
    <property type="entry name" value="ribF"/>
    <property type="match status" value="1"/>
</dbReference>
<evidence type="ECO:0000256" key="6">
    <source>
        <dbReference type="ARBA" id="ARBA00022679"/>
    </source>
</evidence>
<dbReference type="InterPro" id="IPR023465">
    <property type="entry name" value="Riboflavin_kinase_dom_sf"/>
</dbReference>
<evidence type="ECO:0000256" key="2">
    <source>
        <dbReference type="ARBA" id="ARBA00004726"/>
    </source>
</evidence>
<dbReference type="InterPro" id="IPR014729">
    <property type="entry name" value="Rossmann-like_a/b/a_fold"/>
</dbReference>
<dbReference type="GO" id="GO:0005524">
    <property type="term" value="F:ATP binding"/>
    <property type="evidence" value="ECO:0007669"/>
    <property type="project" value="UniProtKB-UniRule"/>
</dbReference>
<evidence type="ECO:0000256" key="3">
    <source>
        <dbReference type="ARBA" id="ARBA00005201"/>
    </source>
</evidence>
<comment type="caution">
    <text evidence="17">The sequence shown here is derived from an EMBL/GenBank/DDBJ whole genome shotgun (WGS) entry which is preliminary data.</text>
</comment>
<dbReference type="Pfam" id="PF06574">
    <property type="entry name" value="FAD_syn"/>
    <property type="match status" value="1"/>
</dbReference>
<name>A0AA37W9R0_9GAMM</name>
<keyword evidence="7 15" id="KW-0548">Nucleotidyltransferase</keyword>
<dbReference type="GO" id="GO:0009398">
    <property type="term" value="P:FMN biosynthetic process"/>
    <property type="evidence" value="ECO:0007669"/>
    <property type="project" value="UniProtKB-UniRule"/>
</dbReference>
<evidence type="ECO:0000256" key="14">
    <source>
        <dbReference type="ARBA" id="ARBA00049494"/>
    </source>
</evidence>
<dbReference type="EC" id="2.7.1.26" evidence="15"/>
<comment type="catalytic activity">
    <reaction evidence="14 15">
        <text>FMN + ATP + H(+) = FAD + diphosphate</text>
        <dbReference type="Rhea" id="RHEA:17237"/>
        <dbReference type="ChEBI" id="CHEBI:15378"/>
        <dbReference type="ChEBI" id="CHEBI:30616"/>
        <dbReference type="ChEBI" id="CHEBI:33019"/>
        <dbReference type="ChEBI" id="CHEBI:57692"/>
        <dbReference type="ChEBI" id="CHEBI:58210"/>
        <dbReference type="EC" id="2.7.7.2"/>
    </reaction>
</comment>
<dbReference type="GO" id="GO:0003919">
    <property type="term" value="F:FMN adenylyltransferase activity"/>
    <property type="evidence" value="ECO:0007669"/>
    <property type="project" value="UniProtKB-UniRule"/>
</dbReference>
<evidence type="ECO:0000259" key="16">
    <source>
        <dbReference type="SMART" id="SM00904"/>
    </source>
</evidence>
<dbReference type="PIRSF" id="PIRSF004491">
    <property type="entry name" value="FAD_Synth"/>
    <property type="match status" value="1"/>
</dbReference>
<evidence type="ECO:0000256" key="8">
    <source>
        <dbReference type="ARBA" id="ARBA00022741"/>
    </source>
</evidence>
<comment type="pathway">
    <text evidence="3 15">Cofactor biosynthesis; FMN biosynthesis; FMN from riboflavin (ATP route): step 1/1.</text>
</comment>
<comment type="similarity">
    <text evidence="15">Belongs to the ribF family.</text>
</comment>
<evidence type="ECO:0000256" key="5">
    <source>
        <dbReference type="ARBA" id="ARBA00022643"/>
    </source>
</evidence>
<evidence type="ECO:0000256" key="9">
    <source>
        <dbReference type="ARBA" id="ARBA00022777"/>
    </source>
</evidence>
<keyword evidence="5 15" id="KW-0288">FMN</keyword>
<evidence type="ECO:0000256" key="15">
    <source>
        <dbReference type="PIRNR" id="PIRNR004491"/>
    </source>
</evidence>
<dbReference type="Pfam" id="PF01687">
    <property type="entry name" value="Flavokinase"/>
    <property type="match status" value="1"/>
</dbReference>
<dbReference type="InterPro" id="IPR015865">
    <property type="entry name" value="Riboflavin_kinase_bac/euk"/>
</dbReference>
<evidence type="ECO:0000256" key="1">
    <source>
        <dbReference type="ARBA" id="ARBA00002121"/>
    </source>
</evidence>
<keyword evidence="6 15" id="KW-0808">Transferase</keyword>
<dbReference type="EMBL" id="BSNM01000027">
    <property type="protein sequence ID" value="GLQ33689.1"/>
    <property type="molecule type" value="Genomic_DNA"/>
</dbReference>
<evidence type="ECO:0000256" key="13">
    <source>
        <dbReference type="ARBA" id="ARBA00047880"/>
    </source>
</evidence>
<dbReference type="PANTHER" id="PTHR22749:SF6">
    <property type="entry name" value="RIBOFLAVIN KINASE"/>
    <property type="match status" value="1"/>
</dbReference>
<keyword evidence="9 15" id="KW-0418">Kinase</keyword>
<keyword evidence="4 15" id="KW-0285">Flavoprotein</keyword>
<dbReference type="SMART" id="SM00904">
    <property type="entry name" value="Flavokinase"/>
    <property type="match status" value="1"/>
</dbReference>
<dbReference type="NCBIfam" id="NF004159">
    <property type="entry name" value="PRK05627.1-2"/>
    <property type="match status" value="1"/>
</dbReference>
<gene>
    <name evidence="17" type="ORF">GCM10007876_41690</name>
</gene>
<dbReference type="Gene3D" id="2.40.30.30">
    <property type="entry name" value="Riboflavin kinase-like"/>
    <property type="match status" value="1"/>
</dbReference>
<dbReference type="SUPFAM" id="SSF82114">
    <property type="entry name" value="Riboflavin kinase-like"/>
    <property type="match status" value="1"/>
</dbReference>
<dbReference type="NCBIfam" id="NF004163">
    <property type="entry name" value="PRK05627.1-6"/>
    <property type="match status" value="1"/>
</dbReference>
<keyword evidence="11 15" id="KW-0067">ATP-binding</keyword>
<dbReference type="SUPFAM" id="SSF52374">
    <property type="entry name" value="Nucleotidylyl transferase"/>
    <property type="match status" value="1"/>
</dbReference>
<dbReference type="InterPro" id="IPR002606">
    <property type="entry name" value="Riboflavin_kinase_bac"/>
</dbReference>
<dbReference type="GO" id="GO:0006747">
    <property type="term" value="P:FAD biosynthetic process"/>
    <property type="evidence" value="ECO:0007669"/>
    <property type="project" value="UniProtKB-UniRule"/>
</dbReference>
<evidence type="ECO:0000256" key="10">
    <source>
        <dbReference type="ARBA" id="ARBA00022827"/>
    </source>
</evidence>
<dbReference type="Gene3D" id="3.40.50.620">
    <property type="entry name" value="HUPs"/>
    <property type="match status" value="1"/>
</dbReference>
<sequence length="314" mass="34839">MRVIRGIHNLRPEHRGCVATIGNFDGVHQGHQSLLRALKCRGQDLNLPVTVIIFEPQPREFFDRISGQNSAPGRITRFRDKVQRLFLEGVDQVVCLSFNERLRSLTAGQFVQQLIVDGLDVKHLVVGDDFKFGCDRSGDYEFLVEASKRFGFELASMDTFSLDQERVSSTRVREVLNAGDFALASQLLGWNYQISGKVVHGRKLGRQIGVPTANVQLSNVKAPFSGVFAVEAKLGDIIMPAVANLGVKPTVNGIAPSLEVHVLSNLVDSDLYGKRLSVEFKQKIRDEKKFDGIDALKAAIEKDIETAKAYFKLG</sequence>
<dbReference type="NCBIfam" id="NF004162">
    <property type="entry name" value="PRK05627.1-5"/>
    <property type="match status" value="1"/>
</dbReference>
<dbReference type="PANTHER" id="PTHR22749">
    <property type="entry name" value="RIBOFLAVIN KINASE/FMN ADENYLYLTRANSFERASE"/>
    <property type="match status" value="1"/>
</dbReference>
<dbReference type="FunFam" id="3.40.50.620:FF:000021">
    <property type="entry name" value="Riboflavin biosynthesis protein"/>
    <property type="match status" value="1"/>
</dbReference>
<dbReference type="InterPro" id="IPR023468">
    <property type="entry name" value="Riboflavin_kinase"/>
</dbReference>
<keyword evidence="18" id="KW-1185">Reference proteome</keyword>
<protein>
    <recommendedName>
        <fullName evidence="15">Riboflavin biosynthesis protein</fullName>
    </recommendedName>
    <domain>
        <recommendedName>
            <fullName evidence="15">Riboflavin kinase</fullName>
            <ecNumber evidence="15">2.7.1.26</ecNumber>
        </recommendedName>
        <alternativeName>
            <fullName evidence="15">Flavokinase</fullName>
        </alternativeName>
    </domain>
    <domain>
        <recommendedName>
            <fullName evidence="15">FMN adenylyltransferase</fullName>
            <ecNumber evidence="15">2.7.7.2</ecNumber>
        </recommendedName>
        <alternativeName>
            <fullName evidence="15">FAD pyrophosphorylase</fullName>
        </alternativeName>
        <alternativeName>
            <fullName evidence="15">FAD synthase</fullName>
        </alternativeName>
    </domain>
</protein>
<dbReference type="Proteomes" id="UP001161389">
    <property type="component" value="Unassembled WGS sequence"/>
</dbReference>
<comment type="function">
    <text evidence="1">Catalyzes the phosphorylation of riboflavin to FMN followed by the adenylation of FMN to FAD.</text>
</comment>
<feature type="domain" description="Riboflavin kinase" evidence="16">
    <location>
        <begin position="187"/>
        <end position="312"/>
    </location>
</feature>
<comment type="pathway">
    <text evidence="2 15">Cofactor biosynthesis; FAD biosynthesis; FAD from FMN: step 1/1.</text>
</comment>
<comment type="catalytic activity">
    <reaction evidence="13 15">
        <text>riboflavin + ATP = FMN + ADP + H(+)</text>
        <dbReference type="Rhea" id="RHEA:14357"/>
        <dbReference type="ChEBI" id="CHEBI:15378"/>
        <dbReference type="ChEBI" id="CHEBI:30616"/>
        <dbReference type="ChEBI" id="CHEBI:57986"/>
        <dbReference type="ChEBI" id="CHEBI:58210"/>
        <dbReference type="ChEBI" id="CHEBI:456216"/>
        <dbReference type="EC" id="2.7.1.26"/>
    </reaction>
</comment>
<evidence type="ECO:0000313" key="17">
    <source>
        <dbReference type="EMBL" id="GLQ33689.1"/>
    </source>
</evidence>
<evidence type="ECO:0000256" key="11">
    <source>
        <dbReference type="ARBA" id="ARBA00022840"/>
    </source>
</evidence>
<proteinExistence type="inferred from homology"/>
<dbReference type="RefSeq" id="WP_284384231.1">
    <property type="nucleotide sequence ID" value="NZ_BSNM01000027.1"/>
</dbReference>
<reference evidence="17" key="1">
    <citation type="journal article" date="2014" name="Int. J. Syst. Evol. Microbiol.">
        <title>Complete genome sequence of Corynebacterium casei LMG S-19264T (=DSM 44701T), isolated from a smear-ripened cheese.</title>
        <authorList>
            <consortium name="US DOE Joint Genome Institute (JGI-PGF)"/>
            <person name="Walter F."/>
            <person name="Albersmeier A."/>
            <person name="Kalinowski J."/>
            <person name="Ruckert C."/>
        </authorList>
    </citation>
    <scope>NUCLEOTIDE SEQUENCE</scope>
    <source>
        <strain evidence="17">NBRC 110071</strain>
    </source>
</reference>
<dbReference type="EC" id="2.7.7.2" evidence="15"/>
<reference evidence="17" key="2">
    <citation type="submission" date="2023-01" db="EMBL/GenBank/DDBJ databases">
        <title>Draft genome sequence of Litoribrevibacter albus strain NBRC 110071.</title>
        <authorList>
            <person name="Sun Q."/>
            <person name="Mori K."/>
        </authorList>
    </citation>
    <scope>NUCLEOTIDE SEQUENCE</scope>
    <source>
        <strain evidence="17">NBRC 110071</strain>
    </source>
</reference>
<evidence type="ECO:0000256" key="12">
    <source>
        <dbReference type="ARBA" id="ARBA00023268"/>
    </source>
</evidence>
<dbReference type="AlphaFoldDB" id="A0AA37W9R0"/>
<organism evidence="17 18">
    <name type="scientific">Litoribrevibacter albus</name>
    <dbReference type="NCBI Taxonomy" id="1473156"/>
    <lineage>
        <taxon>Bacteria</taxon>
        <taxon>Pseudomonadati</taxon>
        <taxon>Pseudomonadota</taxon>
        <taxon>Gammaproteobacteria</taxon>
        <taxon>Oceanospirillales</taxon>
        <taxon>Oceanospirillaceae</taxon>
        <taxon>Litoribrevibacter</taxon>
    </lineage>
</organism>
<keyword evidence="8 15" id="KW-0547">Nucleotide-binding</keyword>